<keyword evidence="6" id="KW-0479">Metal-binding</keyword>
<evidence type="ECO:0000256" key="1">
    <source>
        <dbReference type="ARBA" id="ARBA00001971"/>
    </source>
</evidence>
<evidence type="ECO:0000256" key="9">
    <source>
        <dbReference type="ARBA" id="ARBA00023004"/>
    </source>
</evidence>
<proteinExistence type="inferred from homology"/>
<dbReference type="SUPFAM" id="SSF48264">
    <property type="entry name" value="Cytochrome P450"/>
    <property type="match status" value="1"/>
</dbReference>
<evidence type="ECO:0000313" key="13">
    <source>
        <dbReference type="Proteomes" id="UP000006038"/>
    </source>
</evidence>
<dbReference type="PANTHER" id="PTHR47953">
    <property type="entry name" value="OS08G0105600 PROTEIN"/>
    <property type="match status" value="1"/>
</dbReference>
<dbReference type="GO" id="GO:0005506">
    <property type="term" value="F:iron ion binding"/>
    <property type="evidence" value="ECO:0007669"/>
    <property type="project" value="InterPro"/>
</dbReference>
<comment type="subcellular location">
    <subcellularLocation>
        <location evidence="2">Membrane</location>
        <topology evidence="2">Single-pass membrane protein</topology>
    </subcellularLocation>
</comment>
<dbReference type="GO" id="GO:0016020">
    <property type="term" value="C:membrane"/>
    <property type="evidence" value="ECO:0007669"/>
    <property type="project" value="UniProtKB-SubCell"/>
</dbReference>
<dbReference type="OMA" id="DTGHKED"/>
<protein>
    <recommendedName>
        <fullName evidence="14">Cytochrome P450</fullName>
    </recommendedName>
</protein>
<dbReference type="Proteomes" id="UP000006038">
    <property type="component" value="Unassembled WGS sequence"/>
</dbReference>
<dbReference type="InterPro" id="IPR001128">
    <property type="entry name" value="Cyt_P450"/>
</dbReference>
<evidence type="ECO:0000256" key="7">
    <source>
        <dbReference type="ARBA" id="ARBA00022989"/>
    </source>
</evidence>
<dbReference type="Pfam" id="PF00067">
    <property type="entry name" value="p450"/>
    <property type="match status" value="1"/>
</dbReference>
<keyword evidence="11" id="KW-0472">Membrane</keyword>
<dbReference type="eggNOG" id="KOG0156">
    <property type="taxonomic scope" value="Eukaryota"/>
</dbReference>
<keyword evidence="13" id="KW-1185">Reference proteome</keyword>
<comment type="similarity">
    <text evidence="3">Belongs to the cytochrome P450 family.</text>
</comment>
<dbReference type="GO" id="GO:0020037">
    <property type="term" value="F:heme binding"/>
    <property type="evidence" value="ECO:0007669"/>
    <property type="project" value="InterPro"/>
</dbReference>
<dbReference type="PANTHER" id="PTHR47953:SF19">
    <property type="entry name" value="OS06G0641600 PROTEIN"/>
    <property type="match status" value="1"/>
</dbReference>
<dbReference type="InterPro" id="IPR036396">
    <property type="entry name" value="Cyt_P450_sf"/>
</dbReference>
<dbReference type="InterPro" id="IPR052306">
    <property type="entry name" value="CYP450_71D"/>
</dbReference>
<dbReference type="PRINTS" id="PR00463">
    <property type="entry name" value="EP450I"/>
</dbReference>
<organism evidence="12">
    <name type="scientific">Oryza brachyantha</name>
    <name type="common">malo sina</name>
    <dbReference type="NCBI Taxonomy" id="4533"/>
    <lineage>
        <taxon>Eukaryota</taxon>
        <taxon>Viridiplantae</taxon>
        <taxon>Streptophyta</taxon>
        <taxon>Embryophyta</taxon>
        <taxon>Tracheophyta</taxon>
        <taxon>Spermatophyta</taxon>
        <taxon>Magnoliopsida</taxon>
        <taxon>Liliopsida</taxon>
        <taxon>Poales</taxon>
        <taxon>Poaceae</taxon>
        <taxon>BOP clade</taxon>
        <taxon>Oryzoideae</taxon>
        <taxon>Oryzeae</taxon>
        <taxon>Oryzinae</taxon>
        <taxon>Oryza</taxon>
    </lineage>
</organism>
<accession>J3LEI0</accession>
<keyword evidence="10" id="KW-0503">Monooxygenase</keyword>
<keyword evidence="7" id="KW-1133">Transmembrane helix</keyword>
<evidence type="ECO:0000256" key="4">
    <source>
        <dbReference type="ARBA" id="ARBA00022617"/>
    </source>
</evidence>
<keyword evidence="9" id="KW-0408">Iron</keyword>
<evidence type="ECO:0000256" key="8">
    <source>
        <dbReference type="ARBA" id="ARBA00023002"/>
    </source>
</evidence>
<evidence type="ECO:0000313" key="12">
    <source>
        <dbReference type="EnsemblPlants" id="OB02G30470.1"/>
    </source>
</evidence>
<dbReference type="Gene3D" id="1.10.630.10">
    <property type="entry name" value="Cytochrome P450"/>
    <property type="match status" value="1"/>
</dbReference>
<dbReference type="EnsemblPlants" id="OB02G30470.1">
    <property type="protein sequence ID" value="OB02G30470.1"/>
    <property type="gene ID" value="OB02G30470"/>
</dbReference>
<dbReference type="GO" id="GO:0016705">
    <property type="term" value="F:oxidoreductase activity, acting on paired donors, with incorporation or reduction of molecular oxygen"/>
    <property type="evidence" value="ECO:0007669"/>
    <property type="project" value="InterPro"/>
</dbReference>
<keyword evidence="5" id="KW-0812">Transmembrane</keyword>
<evidence type="ECO:0008006" key="14">
    <source>
        <dbReference type="Google" id="ProtNLM"/>
    </source>
</evidence>
<evidence type="ECO:0000256" key="6">
    <source>
        <dbReference type="ARBA" id="ARBA00022723"/>
    </source>
</evidence>
<name>J3LEI0_ORYBR</name>
<evidence type="ECO:0000256" key="2">
    <source>
        <dbReference type="ARBA" id="ARBA00004167"/>
    </source>
</evidence>
<comment type="cofactor">
    <cofactor evidence="1">
        <name>heme</name>
        <dbReference type="ChEBI" id="CHEBI:30413"/>
    </cofactor>
</comment>
<dbReference type="GO" id="GO:0004497">
    <property type="term" value="F:monooxygenase activity"/>
    <property type="evidence" value="ECO:0007669"/>
    <property type="project" value="UniProtKB-KW"/>
</dbReference>
<evidence type="ECO:0000256" key="5">
    <source>
        <dbReference type="ARBA" id="ARBA00022692"/>
    </source>
</evidence>
<keyword evidence="4" id="KW-0349">Heme</keyword>
<dbReference type="HOGENOM" id="CLU_001570_29_4_1"/>
<dbReference type="Gramene" id="OB02G30470.1">
    <property type="protein sequence ID" value="OB02G30470.1"/>
    <property type="gene ID" value="OB02G30470"/>
</dbReference>
<reference evidence="12" key="1">
    <citation type="submission" date="2013-04" db="UniProtKB">
        <authorList>
            <consortium name="EnsemblPlants"/>
        </authorList>
    </citation>
    <scope>IDENTIFICATION</scope>
</reference>
<evidence type="ECO:0000256" key="11">
    <source>
        <dbReference type="ARBA" id="ARBA00023136"/>
    </source>
</evidence>
<evidence type="ECO:0000256" key="3">
    <source>
        <dbReference type="ARBA" id="ARBA00010617"/>
    </source>
</evidence>
<sequence>MAAQADGAMEEDLLDTLLRIQKEGALDVPLTMDNIKAVIQDIFGAGSDTSSNIIQWALSELMRNLKVMQKAQDEL</sequence>
<dbReference type="AlphaFoldDB" id="J3LEI0"/>
<dbReference type="InterPro" id="IPR002401">
    <property type="entry name" value="Cyt_P450_E_grp-I"/>
</dbReference>
<evidence type="ECO:0000256" key="10">
    <source>
        <dbReference type="ARBA" id="ARBA00023033"/>
    </source>
</evidence>
<keyword evidence="8" id="KW-0560">Oxidoreductase</keyword>